<keyword evidence="4" id="KW-0547">Nucleotide-binding</keyword>
<dbReference type="Proteomes" id="UP000191500">
    <property type="component" value="Unassembled WGS sequence"/>
</dbReference>
<protein>
    <recommendedName>
        <fullName evidence="7">Protein kinase domain-containing protein</fullName>
    </recommendedName>
</protein>
<sequence>MPPSNLAQYGAIQRIQASGATATVYYYQLPNGTSYAVKQFRGKRKGVSEEAYIASVHNEIAIAARLHHPQLLKILDCFLENGTWYTVMPYVPTTLFDRGMGNGTVLTRDEVDCIFRQIVDGVAYSHDQGVAHLDIKLNNILLENETDVRIIDFGQSQFFDNAKEARVQGRFGTPPNAPLEAYQASAYDPFPADVWGVGIIYCQLIAPNVPWNMAGHADKFAMFSPSVPQGPSPPDMIQLQATVEMVLNHIPMRARPLIWSMLQPNASHRISMRDALSDEWIRSLRRCELNLASHN</sequence>
<keyword evidence="5" id="KW-0418">Kinase</keyword>
<evidence type="ECO:0000256" key="1">
    <source>
        <dbReference type="ARBA" id="ARBA00010791"/>
    </source>
</evidence>
<dbReference type="PANTHER" id="PTHR24346:SF82">
    <property type="entry name" value="KP78A-RELATED"/>
    <property type="match status" value="1"/>
</dbReference>
<keyword evidence="2" id="KW-0723">Serine/threonine-protein kinase</keyword>
<keyword evidence="9" id="KW-1185">Reference proteome</keyword>
<dbReference type="PANTHER" id="PTHR24346">
    <property type="entry name" value="MAP/MICROTUBULE AFFINITY-REGULATING KINASE"/>
    <property type="match status" value="1"/>
</dbReference>
<keyword evidence="6" id="KW-0067">ATP-binding</keyword>
<feature type="domain" description="Protein kinase" evidence="7">
    <location>
        <begin position="10"/>
        <end position="281"/>
    </location>
</feature>
<dbReference type="PROSITE" id="PS00108">
    <property type="entry name" value="PROTEIN_KINASE_ST"/>
    <property type="match status" value="1"/>
</dbReference>
<dbReference type="AlphaFoldDB" id="A0A1V6URW2"/>
<proteinExistence type="inferred from homology"/>
<name>A0A1V6URW2_9EURO</name>
<dbReference type="SUPFAM" id="SSF56112">
    <property type="entry name" value="Protein kinase-like (PK-like)"/>
    <property type="match status" value="1"/>
</dbReference>
<dbReference type="Pfam" id="PF00069">
    <property type="entry name" value="Pkinase"/>
    <property type="match status" value="1"/>
</dbReference>
<evidence type="ECO:0000256" key="2">
    <source>
        <dbReference type="ARBA" id="ARBA00022527"/>
    </source>
</evidence>
<dbReference type="SMART" id="SM00220">
    <property type="entry name" value="S_TKc"/>
    <property type="match status" value="1"/>
</dbReference>
<evidence type="ECO:0000256" key="3">
    <source>
        <dbReference type="ARBA" id="ARBA00022679"/>
    </source>
</evidence>
<evidence type="ECO:0000313" key="8">
    <source>
        <dbReference type="EMBL" id="OQE41158.1"/>
    </source>
</evidence>
<evidence type="ECO:0000259" key="7">
    <source>
        <dbReference type="PROSITE" id="PS50011"/>
    </source>
</evidence>
<dbReference type="EMBL" id="MDDG01000005">
    <property type="protein sequence ID" value="OQE41158.1"/>
    <property type="molecule type" value="Genomic_DNA"/>
</dbReference>
<comment type="similarity">
    <text evidence="1">Belongs to the protein kinase superfamily. CAMK Ser/Thr protein kinase family. NIM1 subfamily.</text>
</comment>
<dbReference type="GO" id="GO:0005524">
    <property type="term" value="F:ATP binding"/>
    <property type="evidence" value="ECO:0007669"/>
    <property type="project" value="UniProtKB-KW"/>
</dbReference>
<dbReference type="PROSITE" id="PS50011">
    <property type="entry name" value="PROTEIN_KINASE_DOM"/>
    <property type="match status" value="1"/>
</dbReference>
<gene>
    <name evidence="8" type="ORF">PENCOP_c005G00995</name>
</gene>
<dbReference type="GO" id="GO:0035556">
    <property type="term" value="P:intracellular signal transduction"/>
    <property type="evidence" value="ECO:0007669"/>
    <property type="project" value="TreeGrafter"/>
</dbReference>
<dbReference type="InterPro" id="IPR011009">
    <property type="entry name" value="Kinase-like_dom_sf"/>
</dbReference>
<evidence type="ECO:0000256" key="6">
    <source>
        <dbReference type="ARBA" id="ARBA00022840"/>
    </source>
</evidence>
<dbReference type="GO" id="GO:0005737">
    <property type="term" value="C:cytoplasm"/>
    <property type="evidence" value="ECO:0007669"/>
    <property type="project" value="TreeGrafter"/>
</dbReference>
<dbReference type="InterPro" id="IPR008271">
    <property type="entry name" value="Ser/Thr_kinase_AS"/>
</dbReference>
<comment type="caution">
    <text evidence="8">The sequence shown here is derived from an EMBL/GenBank/DDBJ whole genome shotgun (WGS) entry which is preliminary data.</text>
</comment>
<dbReference type="STRING" id="36646.A0A1V6URW2"/>
<reference evidence="9" key="1">
    <citation type="journal article" date="2017" name="Nat. Microbiol.">
        <title>Global analysis of biosynthetic gene clusters reveals vast potential of secondary metabolite production in Penicillium species.</title>
        <authorList>
            <person name="Nielsen J.C."/>
            <person name="Grijseels S."/>
            <person name="Prigent S."/>
            <person name="Ji B."/>
            <person name="Dainat J."/>
            <person name="Nielsen K.F."/>
            <person name="Frisvad J.C."/>
            <person name="Workman M."/>
            <person name="Nielsen J."/>
        </authorList>
    </citation>
    <scope>NUCLEOTIDE SEQUENCE [LARGE SCALE GENOMIC DNA]</scope>
    <source>
        <strain evidence="9">IBT 31321</strain>
    </source>
</reference>
<evidence type="ECO:0000256" key="4">
    <source>
        <dbReference type="ARBA" id="ARBA00022741"/>
    </source>
</evidence>
<dbReference type="GO" id="GO:0004674">
    <property type="term" value="F:protein serine/threonine kinase activity"/>
    <property type="evidence" value="ECO:0007669"/>
    <property type="project" value="UniProtKB-KW"/>
</dbReference>
<organism evidence="8 9">
    <name type="scientific">Penicillium coprophilum</name>
    <dbReference type="NCBI Taxonomy" id="36646"/>
    <lineage>
        <taxon>Eukaryota</taxon>
        <taxon>Fungi</taxon>
        <taxon>Dikarya</taxon>
        <taxon>Ascomycota</taxon>
        <taxon>Pezizomycotina</taxon>
        <taxon>Eurotiomycetes</taxon>
        <taxon>Eurotiomycetidae</taxon>
        <taxon>Eurotiales</taxon>
        <taxon>Aspergillaceae</taxon>
        <taxon>Penicillium</taxon>
    </lineage>
</organism>
<evidence type="ECO:0000256" key="5">
    <source>
        <dbReference type="ARBA" id="ARBA00022777"/>
    </source>
</evidence>
<keyword evidence="3" id="KW-0808">Transferase</keyword>
<dbReference type="Gene3D" id="1.10.510.10">
    <property type="entry name" value="Transferase(Phosphotransferase) domain 1"/>
    <property type="match status" value="1"/>
</dbReference>
<evidence type="ECO:0000313" key="9">
    <source>
        <dbReference type="Proteomes" id="UP000191500"/>
    </source>
</evidence>
<dbReference type="InterPro" id="IPR000719">
    <property type="entry name" value="Prot_kinase_dom"/>
</dbReference>
<accession>A0A1V6URW2</accession>